<dbReference type="EMBL" id="JBBAYM010000022">
    <property type="protein sequence ID" value="MEI5613425.1"/>
    <property type="molecule type" value="Genomic_DNA"/>
</dbReference>
<proteinExistence type="predicted"/>
<comment type="caution">
    <text evidence="3">The sequence shown here is derived from an EMBL/GenBank/DDBJ whole genome shotgun (WGS) entry which is preliminary data.</text>
</comment>
<reference evidence="3 4" key="1">
    <citation type="submission" date="2024-03" db="EMBL/GenBank/DDBJ databases">
        <title>First Report of Pectobacterium brasiliscabiei causing potato scab in china.</title>
        <authorList>
            <person name="Handique U."/>
        </authorList>
    </citation>
    <scope>NUCLEOTIDE SEQUENCE [LARGE SCALE GENOMIC DNA]</scope>
    <source>
        <strain evidence="3 4">ZRIMU1503</strain>
    </source>
</reference>
<dbReference type="InterPro" id="IPR001466">
    <property type="entry name" value="Beta-lactam-related"/>
</dbReference>
<dbReference type="PANTHER" id="PTHR46825:SF9">
    <property type="entry name" value="BETA-LACTAMASE-RELATED DOMAIN-CONTAINING PROTEIN"/>
    <property type="match status" value="1"/>
</dbReference>
<sequence>MSKKTQGSQWNDLRTWNATGSWEASDSWGLTGTWTMDGASGTWDGTTGAFGTADPAEAAPPPAVPRPAPAPAEETEAPASEAAAPTADVIELATGRRIDLGHWQHRLDELRETHDVPGATLAFVIDDEVQELASGVLNRQTGVEATTDSVFQLGSIAKVYTAALVMQLAESGDLDLDAPVVSVLPEFATIDPEATQVITSRMLLSHTSGLTCDFHLDTGRGDDSLAKYVEAAKGVAMDCPPGTAVSYSGIGYVVLGRMVEVLTGTTWDQALKDRLLTPLGLTHTMTLPEEVLPFRAAMGHLAGPEGEQMLAPAWDLMPRAAGPAARVCATAGDLVRFAKLHLADGRAADGTRLLAPDSVAAMRHRETDVPDKWTVSADGWGLGWTLYDWDGVPGFGHDGASIGQYAYLRVVPGAGVAVALLTNGGGSRLLYADLMRELLADLADVTMPAPFAPAEQPPAVDITPWAGTYKREGVLITVSERDGKPHLVYAFVDGMAGYSPDLEMDLVPLSDTVFAGAGGGASFTEDWMPVVFTTTPDGTKYAYIGMRAAPKTA</sequence>
<dbReference type="Proteomes" id="UP001365781">
    <property type="component" value="Unassembled WGS sequence"/>
</dbReference>
<dbReference type="InterPro" id="IPR012338">
    <property type="entry name" value="Beta-lactam/transpept-like"/>
</dbReference>
<keyword evidence="4" id="KW-1185">Reference proteome</keyword>
<feature type="compositionally biased region" description="Low complexity" evidence="1">
    <location>
        <begin position="77"/>
        <end position="86"/>
    </location>
</feature>
<evidence type="ECO:0000313" key="3">
    <source>
        <dbReference type="EMBL" id="MEI5613425.1"/>
    </source>
</evidence>
<dbReference type="EC" id="3.1.1.103" evidence="3"/>
<name>A0ABU8GJP9_9ACTN</name>
<evidence type="ECO:0000313" key="4">
    <source>
        <dbReference type="Proteomes" id="UP001365781"/>
    </source>
</evidence>
<gene>
    <name evidence="3" type="ORF">WB403_30185</name>
</gene>
<dbReference type="RefSeq" id="WP_336542307.1">
    <property type="nucleotide sequence ID" value="NZ_JBBAYL010000011.1"/>
</dbReference>
<evidence type="ECO:0000259" key="2">
    <source>
        <dbReference type="Pfam" id="PF00144"/>
    </source>
</evidence>
<accession>A0ABU8GJP9</accession>
<dbReference type="PANTHER" id="PTHR46825">
    <property type="entry name" value="D-ALANYL-D-ALANINE-CARBOXYPEPTIDASE/ENDOPEPTIDASE AMPH"/>
    <property type="match status" value="1"/>
</dbReference>
<feature type="domain" description="Beta-lactamase-related" evidence="2">
    <location>
        <begin position="106"/>
        <end position="428"/>
    </location>
</feature>
<evidence type="ECO:0000256" key="1">
    <source>
        <dbReference type="SAM" id="MobiDB-lite"/>
    </source>
</evidence>
<dbReference type="Pfam" id="PF00144">
    <property type="entry name" value="Beta-lactamase"/>
    <property type="match status" value="1"/>
</dbReference>
<dbReference type="GO" id="GO:0016787">
    <property type="term" value="F:hydrolase activity"/>
    <property type="evidence" value="ECO:0007669"/>
    <property type="project" value="UniProtKB-KW"/>
</dbReference>
<dbReference type="Gene3D" id="3.40.710.10">
    <property type="entry name" value="DD-peptidase/beta-lactamase superfamily"/>
    <property type="match status" value="1"/>
</dbReference>
<keyword evidence="3" id="KW-0378">Hydrolase</keyword>
<feature type="region of interest" description="Disordered" evidence="1">
    <location>
        <begin position="1"/>
        <end position="86"/>
    </location>
</feature>
<feature type="compositionally biased region" description="Pro residues" evidence="1">
    <location>
        <begin position="58"/>
        <end position="70"/>
    </location>
</feature>
<dbReference type="SUPFAM" id="SSF56601">
    <property type="entry name" value="beta-lactamase/transpeptidase-like"/>
    <property type="match status" value="1"/>
</dbReference>
<dbReference type="InterPro" id="IPR050491">
    <property type="entry name" value="AmpC-like"/>
</dbReference>
<organism evidence="3 4">
    <name type="scientific">Streptomyces brasiliscabiei</name>
    <dbReference type="NCBI Taxonomy" id="2736302"/>
    <lineage>
        <taxon>Bacteria</taxon>
        <taxon>Bacillati</taxon>
        <taxon>Actinomycetota</taxon>
        <taxon>Actinomycetes</taxon>
        <taxon>Kitasatosporales</taxon>
        <taxon>Streptomycetaceae</taxon>
        <taxon>Streptomyces</taxon>
    </lineage>
</organism>
<feature type="compositionally biased region" description="Polar residues" evidence="1">
    <location>
        <begin position="1"/>
        <end position="34"/>
    </location>
</feature>
<protein>
    <submittedName>
        <fullName evidence="3">Serine hydrolase domain-containing protein</fullName>
        <ecNumber evidence="3">3.1.1.103</ecNumber>
    </submittedName>
</protein>